<evidence type="ECO:0000256" key="1">
    <source>
        <dbReference type="SAM" id="MobiDB-lite"/>
    </source>
</evidence>
<organism evidence="2 3">
    <name type="scientific">Alsobacter metallidurans</name>
    <dbReference type="NCBI Taxonomy" id="340221"/>
    <lineage>
        <taxon>Bacteria</taxon>
        <taxon>Pseudomonadati</taxon>
        <taxon>Pseudomonadota</taxon>
        <taxon>Alphaproteobacteria</taxon>
        <taxon>Hyphomicrobiales</taxon>
        <taxon>Alsobacteraceae</taxon>
        <taxon>Alsobacter</taxon>
    </lineage>
</organism>
<dbReference type="AlphaFoldDB" id="A0A917I902"/>
<protein>
    <submittedName>
        <fullName evidence="2">Uncharacterized protein</fullName>
    </submittedName>
</protein>
<keyword evidence="3" id="KW-1185">Reference proteome</keyword>
<evidence type="ECO:0000313" key="2">
    <source>
        <dbReference type="EMBL" id="GGH24545.1"/>
    </source>
</evidence>
<proteinExistence type="predicted"/>
<comment type="caution">
    <text evidence="2">The sequence shown here is derived from an EMBL/GenBank/DDBJ whole genome shotgun (WGS) entry which is preliminary data.</text>
</comment>
<evidence type="ECO:0000313" key="3">
    <source>
        <dbReference type="Proteomes" id="UP000603912"/>
    </source>
</evidence>
<sequence length="108" mass="12356">MKRGADPEAIIRGVRQMAQRHANQPKSDRRFIPHAVTWLNQERWRDVEPAQDPTPVAAMPTDEKWRRWVTNWQKTGSWSAAMGPAPNEPDTLVPAHIWPRRNGTEAAA</sequence>
<accession>A0A917I902</accession>
<name>A0A917I902_9HYPH</name>
<reference evidence="2" key="2">
    <citation type="submission" date="2020-09" db="EMBL/GenBank/DDBJ databases">
        <authorList>
            <person name="Sun Q."/>
            <person name="Zhou Y."/>
        </authorList>
    </citation>
    <scope>NUCLEOTIDE SEQUENCE</scope>
    <source>
        <strain evidence="2">CGMCC 1.12214</strain>
    </source>
</reference>
<dbReference type="Proteomes" id="UP000603912">
    <property type="component" value="Unassembled WGS sequence"/>
</dbReference>
<feature type="region of interest" description="Disordered" evidence="1">
    <location>
        <begin position="77"/>
        <end position="108"/>
    </location>
</feature>
<reference evidence="2" key="1">
    <citation type="journal article" date="2014" name="Int. J. Syst. Evol. Microbiol.">
        <title>Complete genome sequence of Corynebacterium casei LMG S-19264T (=DSM 44701T), isolated from a smear-ripened cheese.</title>
        <authorList>
            <consortium name="US DOE Joint Genome Institute (JGI-PGF)"/>
            <person name="Walter F."/>
            <person name="Albersmeier A."/>
            <person name="Kalinowski J."/>
            <person name="Ruckert C."/>
        </authorList>
    </citation>
    <scope>NUCLEOTIDE SEQUENCE</scope>
    <source>
        <strain evidence="2">CGMCC 1.12214</strain>
    </source>
</reference>
<dbReference type="EMBL" id="BMES01000002">
    <property type="protein sequence ID" value="GGH24545.1"/>
    <property type="molecule type" value="Genomic_DNA"/>
</dbReference>
<gene>
    <name evidence="2" type="ORF">GCM10007036_31020</name>
</gene>